<organism evidence="3 4">
    <name type="scientific">Theileria orientalis</name>
    <dbReference type="NCBI Taxonomy" id="68886"/>
    <lineage>
        <taxon>Eukaryota</taxon>
        <taxon>Sar</taxon>
        <taxon>Alveolata</taxon>
        <taxon>Apicomplexa</taxon>
        <taxon>Aconoidasida</taxon>
        <taxon>Piroplasmida</taxon>
        <taxon>Theileriidae</taxon>
        <taxon>Theileria</taxon>
    </lineage>
</organism>
<dbReference type="SMART" id="SM01233">
    <property type="entry name" value="HABP4_PAI-RBP1"/>
    <property type="match status" value="1"/>
</dbReference>
<feature type="compositionally biased region" description="Polar residues" evidence="1">
    <location>
        <begin position="259"/>
        <end position="272"/>
    </location>
</feature>
<evidence type="ECO:0000256" key="1">
    <source>
        <dbReference type="SAM" id="MobiDB-lite"/>
    </source>
</evidence>
<feature type="compositionally biased region" description="Low complexity" evidence="1">
    <location>
        <begin position="239"/>
        <end position="249"/>
    </location>
</feature>
<dbReference type="Proteomes" id="UP000244803">
    <property type="component" value="Chromosome 4"/>
</dbReference>
<sequence>MAANKVTYNVGTSNQFAGFYDDHDVVYYHPDVVPRPHIPYNNPSVVYHVVPPYGPVDDVPTYTDDNIIDTRARARHTSRRFRGNPNSQRKFDRLSGTGRGKEIKKQGEGGHNWGNATKESKLPNATNPEDNELTEELNNLSLNDKTPSKSNEENELNRDNGKEKANEKTKKNDIMDFESYKLLQKSKRTNLPTFTVNDKKNVSTDEELQNGGYVKYVKKTEETKAQEKVKVVNYNVGTNPSNLLPSHPSSFRDRRSRKNYSGQPRQRNTNNRIRVRAPDLADLKMFPCLELTS</sequence>
<feature type="compositionally biased region" description="Basic and acidic residues" evidence="1">
    <location>
        <begin position="89"/>
        <end position="108"/>
    </location>
</feature>
<feature type="compositionally biased region" description="Basic residues" evidence="1">
    <location>
        <begin position="73"/>
        <end position="82"/>
    </location>
</feature>
<evidence type="ECO:0000313" key="3">
    <source>
        <dbReference type="EMBL" id="UKJ89789.1"/>
    </source>
</evidence>
<feature type="compositionally biased region" description="Basic and acidic residues" evidence="1">
    <location>
        <begin position="146"/>
        <end position="172"/>
    </location>
</feature>
<feature type="region of interest" description="Disordered" evidence="1">
    <location>
        <begin position="72"/>
        <end position="172"/>
    </location>
</feature>
<dbReference type="AlphaFoldDB" id="A0A976QRU6"/>
<accession>A0A976QRU6</accession>
<evidence type="ECO:0000259" key="2">
    <source>
        <dbReference type="SMART" id="SM01233"/>
    </source>
</evidence>
<reference evidence="3" key="1">
    <citation type="submission" date="2022-07" db="EMBL/GenBank/DDBJ databases">
        <title>Evaluation of T. orientalis genome assembly methods using nanopore sequencing and analysis of variation between genomes.</title>
        <authorList>
            <person name="Yam J."/>
            <person name="Micallef M.L."/>
            <person name="Liu M."/>
            <person name="Djordjevic S.P."/>
            <person name="Bogema D.R."/>
            <person name="Jenkins C."/>
        </authorList>
    </citation>
    <scope>NUCLEOTIDE SEQUENCE</scope>
    <source>
        <strain evidence="3">Fish Creek</strain>
    </source>
</reference>
<dbReference type="OrthoDB" id="361815at2759"/>
<feature type="domain" description="Hyaluronan/mRNA-binding protein" evidence="2">
    <location>
        <begin position="87"/>
        <end position="202"/>
    </location>
</feature>
<name>A0A976QRU6_THEOR</name>
<proteinExistence type="predicted"/>
<gene>
    <name evidence="3" type="ORF">MACJ_003043</name>
</gene>
<dbReference type="Pfam" id="PF04774">
    <property type="entry name" value="HABP4_PAI-RBP1"/>
    <property type="match status" value="1"/>
</dbReference>
<feature type="region of interest" description="Disordered" evidence="1">
    <location>
        <begin position="236"/>
        <end position="274"/>
    </location>
</feature>
<dbReference type="InterPro" id="IPR006861">
    <property type="entry name" value="HABP4_PAIRBP1-bd"/>
</dbReference>
<protein>
    <submittedName>
        <fullName evidence="3">Nuclear RNA binding protein B</fullName>
    </submittedName>
</protein>
<dbReference type="EMBL" id="CP056067">
    <property type="protein sequence ID" value="UKJ89789.1"/>
    <property type="molecule type" value="Genomic_DNA"/>
</dbReference>
<evidence type="ECO:0000313" key="4">
    <source>
        <dbReference type="Proteomes" id="UP000244803"/>
    </source>
</evidence>